<dbReference type="Gene3D" id="3.30.450.20">
    <property type="entry name" value="PAS domain"/>
    <property type="match status" value="1"/>
</dbReference>
<dbReference type="GO" id="GO:0016020">
    <property type="term" value="C:membrane"/>
    <property type="evidence" value="ECO:0007669"/>
    <property type="project" value="UniProtKB-SubCell"/>
</dbReference>
<dbReference type="InterPro" id="IPR003594">
    <property type="entry name" value="HATPase_dom"/>
</dbReference>
<dbReference type="InterPro" id="IPR035965">
    <property type="entry name" value="PAS-like_dom_sf"/>
</dbReference>
<evidence type="ECO:0000256" key="1">
    <source>
        <dbReference type="ARBA" id="ARBA00000085"/>
    </source>
</evidence>
<evidence type="ECO:0000313" key="15">
    <source>
        <dbReference type="EMBL" id="OGY72557.1"/>
    </source>
</evidence>
<dbReference type="SUPFAM" id="SSF55785">
    <property type="entry name" value="PYP-like sensor domain (PAS domain)"/>
    <property type="match status" value="1"/>
</dbReference>
<accession>A0A1G2A909</accession>
<dbReference type="Gene3D" id="3.30.565.10">
    <property type="entry name" value="Histidine kinase-like ATPase, C-terminal domain"/>
    <property type="match status" value="1"/>
</dbReference>
<dbReference type="InterPro" id="IPR005467">
    <property type="entry name" value="His_kinase_dom"/>
</dbReference>
<dbReference type="CDD" id="cd00082">
    <property type="entry name" value="HisKA"/>
    <property type="match status" value="1"/>
</dbReference>
<evidence type="ECO:0000256" key="10">
    <source>
        <dbReference type="ARBA" id="ARBA00022989"/>
    </source>
</evidence>
<dbReference type="InterPro" id="IPR003661">
    <property type="entry name" value="HisK_dim/P_dom"/>
</dbReference>
<evidence type="ECO:0000256" key="7">
    <source>
        <dbReference type="ARBA" id="ARBA00022741"/>
    </source>
</evidence>
<dbReference type="GO" id="GO:0030295">
    <property type="term" value="F:protein kinase activator activity"/>
    <property type="evidence" value="ECO:0007669"/>
    <property type="project" value="TreeGrafter"/>
</dbReference>
<keyword evidence="4" id="KW-0597">Phosphoprotein</keyword>
<keyword evidence="10 13" id="KW-1133">Transmembrane helix</keyword>
<evidence type="ECO:0000256" key="4">
    <source>
        <dbReference type="ARBA" id="ARBA00022553"/>
    </source>
</evidence>
<comment type="caution">
    <text evidence="15">The sequence shown here is derived from an EMBL/GenBank/DDBJ whole genome shotgun (WGS) entry which is preliminary data.</text>
</comment>
<dbReference type="SMART" id="SM00388">
    <property type="entry name" value="HisKA"/>
    <property type="match status" value="1"/>
</dbReference>
<keyword evidence="8" id="KW-0418">Kinase</keyword>
<organism evidence="15 16">
    <name type="scientific">Candidatus Jacksonbacteria bacterium RIFCSPLOWO2_02_FULL_44_20</name>
    <dbReference type="NCBI Taxonomy" id="1798460"/>
    <lineage>
        <taxon>Bacteria</taxon>
        <taxon>Candidatus Jacksoniibacteriota</taxon>
    </lineage>
</organism>
<reference evidence="15 16" key="1">
    <citation type="journal article" date="2016" name="Nat. Commun.">
        <title>Thousands of microbial genomes shed light on interconnected biogeochemical processes in an aquifer system.</title>
        <authorList>
            <person name="Anantharaman K."/>
            <person name="Brown C.T."/>
            <person name="Hug L.A."/>
            <person name="Sharon I."/>
            <person name="Castelle C.J."/>
            <person name="Probst A.J."/>
            <person name="Thomas B.C."/>
            <person name="Singh A."/>
            <person name="Wilkins M.J."/>
            <person name="Karaoz U."/>
            <person name="Brodie E.L."/>
            <person name="Williams K.H."/>
            <person name="Hubbard S.S."/>
            <person name="Banfield J.F."/>
        </authorList>
    </citation>
    <scope>NUCLEOTIDE SEQUENCE [LARGE SCALE GENOMIC DNA]</scope>
</reference>
<dbReference type="FunFam" id="3.30.565.10:FF:000006">
    <property type="entry name" value="Sensor histidine kinase WalK"/>
    <property type="match status" value="1"/>
</dbReference>
<dbReference type="PRINTS" id="PR00344">
    <property type="entry name" value="BCTRLSENSOR"/>
</dbReference>
<dbReference type="InterPro" id="IPR036097">
    <property type="entry name" value="HisK_dim/P_sf"/>
</dbReference>
<dbReference type="Pfam" id="PF00512">
    <property type="entry name" value="HisKA"/>
    <property type="match status" value="1"/>
</dbReference>
<keyword evidence="12 13" id="KW-0472">Membrane</keyword>
<comment type="subcellular location">
    <subcellularLocation>
        <location evidence="2">Membrane</location>
        <topology evidence="2">Multi-pass membrane protein</topology>
    </subcellularLocation>
</comment>
<dbReference type="PANTHER" id="PTHR42878:SF7">
    <property type="entry name" value="SENSOR HISTIDINE KINASE GLRK"/>
    <property type="match status" value="1"/>
</dbReference>
<evidence type="ECO:0000256" key="13">
    <source>
        <dbReference type="SAM" id="Phobius"/>
    </source>
</evidence>
<dbReference type="CDD" id="cd00075">
    <property type="entry name" value="HATPase"/>
    <property type="match status" value="1"/>
</dbReference>
<dbReference type="GO" id="GO:0000156">
    <property type="term" value="F:phosphorelay response regulator activity"/>
    <property type="evidence" value="ECO:0007669"/>
    <property type="project" value="TreeGrafter"/>
</dbReference>
<dbReference type="InterPro" id="IPR050351">
    <property type="entry name" value="BphY/WalK/GraS-like"/>
</dbReference>
<evidence type="ECO:0000256" key="2">
    <source>
        <dbReference type="ARBA" id="ARBA00004141"/>
    </source>
</evidence>
<comment type="catalytic activity">
    <reaction evidence="1">
        <text>ATP + protein L-histidine = ADP + protein N-phospho-L-histidine.</text>
        <dbReference type="EC" id="2.7.13.3"/>
    </reaction>
</comment>
<dbReference type="InterPro" id="IPR036890">
    <property type="entry name" value="HATPase_C_sf"/>
</dbReference>
<keyword evidence="6 13" id="KW-0812">Transmembrane</keyword>
<keyword evidence="9" id="KW-0067">ATP-binding</keyword>
<evidence type="ECO:0000256" key="6">
    <source>
        <dbReference type="ARBA" id="ARBA00022692"/>
    </source>
</evidence>
<evidence type="ECO:0000256" key="3">
    <source>
        <dbReference type="ARBA" id="ARBA00012438"/>
    </source>
</evidence>
<feature type="transmembrane region" description="Helical" evidence="13">
    <location>
        <begin position="45"/>
        <end position="64"/>
    </location>
</feature>
<dbReference type="PROSITE" id="PS50109">
    <property type="entry name" value="HIS_KIN"/>
    <property type="match status" value="1"/>
</dbReference>
<dbReference type="SUPFAM" id="SSF47384">
    <property type="entry name" value="Homodimeric domain of signal transducing histidine kinase"/>
    <property type="match status" value="1"/>
</dbReference>
<dbReference type="CDD" id="cd00130">
    <property type="entry name" value="PAS"/>
    <property type="match status" value="1"/>
</dbReference>
<dbReference type="InterPro" id="IPR004358">
    <property type="entry name" value="Sig_transdc_His_kin-like_C"/>
</dbReference>
<dbReference type="Pfam" id="PF02518">
    <property type="entry name" value="HATPase_c"/>
    <property type="match status" value="1"/>
</dbReference>
<evidence type="ECO:0000259" key="14">
    <source>
        <dbReference type="PROSITE" id="PS50109"/>
    </source>
</evidence>
<dbReference type="GO" id="GO:0000155">
    <property type="term" value="F:phosphorelay sensor kinase activity"/>
    <property type="evidence" value="ECO:0007669"/>
    <property type="project" value="InterPro"/>
</dbReference>
<keyword evidence="11" id="KW-0902">Two-component regulatory system</keyword>
<name>A0A1G2A909_9BACT</name>
<evidence type="ECO:0000256" key="5">
    <source>
        <dbReference type="ARBA" id="ARBA00022679"/>
    </source>
</evidence>
<dbReference type="PANTHER" id="PTHR42878">
    <property type="entry name" value="TWO-COMPONENT HISTIDINE KINASE"/>
    <property type="match status" value="1"/>
</dbReference>
<evidence type="ECO:0000313" key="16">
    <source>
        <dbReference type="Proteomes" id="UP000178315"/>
    </source>
</evidence>
<feature type="domain" description="Histidine kinase" evidence="14">
    <location>
        <begin position="220"/>
        <end position="448"/>
    </location>
</feature>
<dbReference type="EC" id="2.7.13.3" evidence="3"/>
<dbReference type="Proteomes" id="UP000178315">
    <property type="component" value="Unassembled WGS sequence"/>
</dbReference>
<keyword evidence="7" id="KW-0547">Nucleotide-binding</keyword>
<dbReference type="SMART" id="SM00091">
    <property type="entry name" value="PAS"/>
    <property type="match status" value="1"/>
</dbReference>
<evidence type="ECO:0000256" key="8">
    <source>
        <dbReference type="ARBA" id="ARBA00022777"/>
    </source>
</evidence>
<keyword evidence="5" id="KW-0808">Transferase</keyword>
<dbReference type="GO" id="GO:0007234">
    <property type="term" value="P:osmosensory signaling via phosphorelay pathway"/>
    <property type="evidence" value="ECO:0007669"/>
    <property type="project" value="TreeGrafter"/>
</dbReference>
<dbReference type="InterPro" id="IPR000014">
    <property type="entry name" value="PAS"/>
</dbReference>
<dbReference type="Pfam" id="PF13426">
    <property type="entry name" value="PAS_9"/>
    <property type="match status" value="1"/>
</dbReference>
<evidence type="ECO:0000256" key="11">
    <source>
        <dbReference type="ARBA" id="ARBA00023012"/>
    </source>
</evidence>
<gene>
    <name evidence="15" type="ORF">A3H61_01815</name>
</gene>
<protein>
    <recommendedName>
        <fullName evidence="3">histidine kinase</fullName>
        <ecNumber evidence="3">2.7.13.3</ecNumber>
    </recommendedName>
</protein>
<dbReference type="SMART" id="SM00387">
    <property type="entry name" value="HATPase_c"/>
    <property type="match status" value="1"/>
</dbReference>
<dbReference type="SUPFAM" id="SSF55874">
    <property type="entry name" value="ATPase domain of HSP90 chaperone/DNA topoisomerase II/histidine kinase"/>
    <property type="match status" value="1"/>
</dbReference>
<evidence type="ECO:0000256" key="9">
    <source>
        <dbReference type="ARBA" id="ARBA00022840"/>
    </source>
</evidence>
<dbReference type="AlphaFoldDB" id="A0A1G2A909"/>
<sequence length="460" mass="50793">MKRFMSHISSIRARLILLLVLALIFLSGIGFGSMAQSNALIGAGLFLIGIGGFAIIMAASYLIIKQVQSLNKISANAHAAELERDRLQVILSCMGEGLIAIDADYRVIMCNDRTSAFLRTPPIETIGKEIQEVFPIFRAGEPGRICTKKILAQTIQDINIITIKLADKFLCKNSIGQTFPVAIVAETLLKDTDIIGSVILFRDISEEKEVDQAKDEFVSLASHQLRTPLSTINWYTEMILEGDAGHISKKQKSFLHEINTANKRMTTLVSSLLNVSRIELGTFAIDPKPTDVIVLIREVLGMLKPEMDKHEIKLQEQYGEIPIMDVDPQLMQIVFQNLISNAIKYSPKGSVVGIEISYKKQLKNGAKRAQKQLVIRIRDTGYGIPKNQQSKIFTKLFRADNIKSKITDGNGLGLYIVKSIISHSGGTISFESEENKGTSFCITLPVSGMRQKIGAKKLGG</sequence>
<evidence type="ECO:0000256" key="12">
    <source>
        <dbReference type="ARBA" id="ARBA00023136"/>
    </source>
</evidence>
<dbReference type="GO" id="GO:0005524">
    <property type="term" value="F:ATP binding"/>
    <property type="evidence" value="ECO:0007669"/>
    <property type="project" value="UniProtKB-KW"/>
</dbReference>
<dbReference type="Gene3D" id="1.10.287.130">
    <property type="match status" value="1"/>
</dbReference>
<proteinExistence type="predicted"/>
<dbReference type="EMBL" id="MHJU01000029">
    <property type="protein sequence ID" value="OGY72557.1"/>
    <property type="molecule type" value="Genomic_DNA"/>
</dbReference>